<name>A0ABV7XAP7_9SPHN</name>
<dbReference type="Pfam" id="PF12697">
    <property type="entry name" value="Abhydrolase_6"/>
    <property type="match status" value="1"/>
</dbReference>
<evidence type="ECO:0000259" key="2">
    <source>
        <dbReference type="Pfam" id="PF12697"/>
    </source>
</evidence>
<comment type="caution">
    <text evidence="3">The sequence shown here is derived from an EMBL/GenBank/DDBJ whole genome shotgun (WGS) entry which is preliminary data.</text>
</comment>
<dbReference type="Proteomes" id="UP001595615">
    <property type="component" value="Unassembled WGS sequence"/>
</dbReference>
<dbReference type="PANTHER" id="PTHR43798">
    <property type="entry name" value="MONOACYLGLYCEROL LIPASE"/>
    <property type="match status" value="1"/>
</dbReference>
<dbReference type="PANTHER" id="PTHR43798:SF31">
    <property type="entry name" value="AB HYDROLASE SUPERFAMILY PROTEIN YCLE"/>
    <property type="match status" value="1"/>
</dbReference>
<protein>
    <submittedName>
        <fullName evidence="3">Alpha/beta fold hydrolase</fullName>
    </submittedName>
</protein>
<organism evidence="3 4">
    <name type="scientific">Sphingoaurantiacus capsulatus</name>
    <dbReference type="NCBI Taxonomy" id="1771310"/>
    <lineage>
        <taxon>Bacteria</taxon>
        <taxon>Pseudomonadati</taxon>
        <taxon>Pseudomonadota</taxon>
        <taxon>Alphaproteobacteria</taxon>
        <taxon>Sphingomonadales</taxon>
        <taxon>Sphingosinicellaceae</taxon>
        <taxon>Sphingoaurantiacus</taxon>
    </lineage>
</organism>
<dbReference type="InterPro" id="IPR000073">
    <property type="entry name" value="AB_hydrolase_1"/>
</dbReference>
<dbReference type="EMBL" id="JBHRXV010000004">
    <property type="protein sequence ID" value="MFC3712374.1"/>
    <property type="molecule type" value="Genomic_DNA"/>
</dbReference>
<evidence type="ECO:0000256" key="1">
    <source>
        <dbReference type="ARBA" id="ARBA00022801"/>
    </source>
</evidence>
<dbReference type="Gene3D" id="3.40.50.1820">
    <property type="entry name" value="alpha/beta hydrolase"/>
    <property type="match status" value="1"/>
</dbReference>
<keyword evidence="1 3" id="KW-0378">Hydrolase</keyword>
<evidence type="ECO:0000313" key="4">
    <source>
        <dbReference type="Proteomes" id="UP001595615"/>
    </source>
</evidence>
<gene>
    <name evidence="3" type="ORF">ACFOMD_07325</name>
</gene>
<dbReference type="SUPFAM" id="SSF53474">
    <property type="entry name" value="alpha/beta-Hydrolases"/>
    <property type="match status" value="1"/>
</dbReference>
<evidence type="ECO:0000313" key="3">
    <source>
        <dbReference type="EMBL" id="MFC3712374.1"/>
    </source>
</evidence>
<keyword evidence="4" id="KW-1185">Reference proteome</keyword>
<dbReference type="GO" id="GO:0016787">
    <property type="term" value="F:hydrolase activity"/>
    <property type="evidence" value="ECO:0007669"/>
    <property type="project" value="UniProtKB-KW"/>
</dbReference>
<feature type="domain" description="AB hydrolase-1" evidence="2">
    <location>
        <begin position="33"/>
        <end position="278"/>
    </location>
</feature>
<sequence>MNTAPFTDGYFWSRDGLRLHYRDYGGRDDRPPILCLPGLTRNARDFEGLAARLAGDWRVICLSLRGRGESAYAKDALTYVPLTYLHDVEVLVEELKLTRLVAIGTSLGGLITMLIGATHPGLLAGAVLNDVGPEIAPDGLARIKAYVGKGGNWPTWMHAARDIATTNAAVYPGYAIADWLRMAKQLCRITNAGRIVWDYDARIAEPFRLPGGETGVDLWPALDGLAGVPTLSLRGELSDVFVAATQAEMARRVPTLTPVVIPRVGHAPSLDEPEAVAAIESFLHGLAA</sequence>
<proteinExistence type="predicted"/>
<reference evidence="4" key="1">
    <citation type="journal article" date="2019" name="Int. J. Syst. Evol. Microbiol.">
        <title>The Global Catalogue of Microorganisms (GCM) 10K type strain sequencing project: providing services to taxonomists for standard genome sequencing and annotation.</title>
        <authorList>
            <consortium name="The Broad Institute Genomics Platform"/>
            <consortium name="The Broad Institute Genome Sequencing Center for Infectious Disease"/>
            <person name="Wu L."/>
            <person name="Ma J."/>
        </authorList>
    </citation>
    <scope>NUCLEOTIDE SEQUENCE [LARGE SCALE GENOMIC DNA]</scope>
    <source>
        <strain evidence="4">KCTC 42644</strain>
    </source>
</reference>
<dbReference type="RefSeq" id="WP_380859117.1">
    <property type="nucleotide sequence ID" value="NZ_JBHRXV010000004.1"/>
</dbReference>
<dbReference type="InterPro" id="IPR029058">
    <property type="entry name" value="AB_hydrolase_fold"/>
</dbReference>
<accession>A0ABV7XAP7</accession>
<dbReference type="InterPro" id="IPR050266">
    <property type="entry name" value="AB_hydrolase_sf"/>
</dbReference>